<dbReference type="STRING" id="158898.SAMN04488548_12014"/>
<proteinExistence type="predicted"/>
<reference evidence="1 2" key="1">
    <citation type="submission" date="2016-10" db="EMBL/GenBank/DDBJ databases">
        <authorList>
            <person name="de Groot N.N."/>
        </authorList>
    </citation>
    <scope>NUCLEOTIDE SEQUENCE [LARGE SCALE GENOMIC DNA]</scope>
    <source>
        <strain evidence="1 2">DSM 44215</strain>
    </source>
</reference>
<dbReference type="RefSeq" id="WP_099047826.1">
    <property type="nucleotide sequence ID" value="NZ_FNLM01000020.1"/>
</dbReference>
<protein>
    <submittedName>
        <fullName evidence="1">Uncharacterized protein</fullName>
    </submittedName>
</protein>
<organism evidence="1 2">
    <name type="scientific">Gordonia westfalica</name>
    <dbReference type="NCBI Taxonomy" id="158898"/>
    <lineage>
        <taxon>Bacteria</taxon>
        <taxon>Bacillati</taxon>
        <taxon>Actinomycetota</taxon>
        <taxon>Actinomycetes</taxon>
        <taxon>Mycobacteriales</taxon>
        <taxon>Gordoniaceae</taxon>
        <taxon>Gordonia</taxon>
    </lineage>
</organism>
<dbReference type="Proteomes" id="UP000183180">
    <property type="component" value="Unassembled WGS sequence"/>
</dbReference>
<accession>A0A1H2DRL7</accession>
<sequence>MTCQCGKPVKARGMCEMHYAQHHRRQRAYGRWTPDLVDAQPVREHILKLRDAGVGNKRLEEEFGVPHSTIQHLLYGQRGYGPSKQVRQATADRILQIPVPRTGVEFVRQDRVPALGTTRRLQALVANGYSQTDLISRLGWPENGSTSELFLGQSRNIAVRRARDVTSLFAQLQMVPGTDRKARHRAKAKGWLPPLAWDEDRIDDPTYEPEVVDKPRTAEDLFSDFEYLLSMGVGAEEASRRVGMLPASMKRRYERHGRRCPAALTSVAWQQIMTGFSADVKAAAAVRAMVAAKSKPTGVLCQGCVHFVECSSHRFVARTAAAAFTSAEKPS</sequence>
<dbReference type="OrthoDB" id="4551696at2"/>
<evidence type="ECO:0000313" key="1">
    <source>
        <dbReference type="EMBL" id="SDT85537.1"/>
    </source>
</evidence>
<dbReference type="EMBL" id="FNLM01000020">
    <property type="protein sequence ID" value="SDT85537.1"/>
    <property type="molecule type" value="Genomic_DNA"/>
</dbReference>
<gene>
    <name evidence="1" type="ORF">SAMN04488548_12014</name>
</gene>
<name>A0A1H2DRL7_9ACTN</name>
<dbReference type="AlphaFoldDB" id="A0A1H2DRL7"/>
<evidence type="ECO:0000313" key="2">
    <source>
        <dbReference type="Proteomes" id="UP000183180"/>
    </source>
</evidence>